<evidence type="ECO:0000259" key="1">
    <source>
        <dbReference type="SMART" id="SM00966"/>
    </source>
</evidence>
<gene>
    <name evidence="2" type="ORF">ERS852523_02100</name>
</gene>
<dbReference type="EMBL" id="CZAW01000020">
    <property type="protein sequence ID" value="CUP58279.1"/>
    <property type="molecule type" value="Genomic_DNA"/>
</dbReference>
<dbReference type="OrthoDB" id="9811597at2"/>
<feature type="domain" description="SpoVT-AbrB" evidence="1">
    <location>
        <begin position="7"/>
        <end position="52"/>
    </location>
</feature>
<dbReference type="RefSeq" id="WP_055151554.1">
    <property type="nucleotide sequence ID" value="NZ_CZAW01000020.1"/>
</dbReference>
<dbReference type="AlphaFoldDB" id="A0A174PK62"/>
<dbReference type="SMART" id="SM00966">
    <property type="entry name" value="SpoVT_AbrB"/>
    <property type="match status" value="1"/>
</dbReference>
<evidence type="ECO:0000313" key="3">
    <source>
        <dbReference type="Proteomes" id="UP000095712"/>
    </source>
</evidence>
<reference evidence="2 3" key="1">
    <citation type="submission" date="2015-09" db="EMBL/GenBank/DDBJ databases">
        <authorList>
            <consortium name="Pathogen Informatics"/>
        </authorList>
    </citation>
    <scope>NUCLEOTIDE SEQUENCE [LARGE SCALE GENOMIC DNA]</scope>
    <source>
        <strain evidence="2 3">2789STDY5834911</strain>
    </source>
</reference>
<protein>
    <submittedName>
        <fullName evidence="2">Transcriptional regulator, AbrB family</fullName>
    </submittedName>
</protein>
<dbReference type="Proteomes" id="UP000095712">
    <property type="component" value="Unassembled WGS sequence"/>
</dbReference>
<dbReference type="Gene3D" id="2.10.260.10">
    <property type="match status" value="1"/>
</dbReference>
<dbReference type="InterPro" id="IPR037914">
    <property type="entry name" value="SpoVT-AbrB_sf"/>
</dbReference>
<dbReference type="Pfam" id="PF02381">
    <property type="entry name" value="MraZ"/>
    <property type="match status" value="1"/>
</dbReference>
<evidence type="ECO:0000313" key="2">
    <source>
        <dbReference type="EMBL" id="CUP58279.1"/>
    </source>
</evidence>
<sequence>MDYATTLNIDQQGRIIIPAKVRKALQLHTGDVLMLEADTRNICLRKCDSHIPMDIRLDSFLDILHSNVPCRILLCNDSKIIASKNYHTALNMPVTESIQRLLQQGKMKLFSEKERIYPTMTGKYPISVFFPISKKDEFGETLGLLLCAKNQQPFSEMDLGCAKMTAAAISRYIQQNYERKVT</sequence>
<dbReference type="NCBIfam" id="TIGR01439">
    <property type="entry name" value="lp_hng_hel_AbrB"/>
    <property type="match status" value="1"/>
</dbReference>
<dbReference type="GeneID" id="97505803"/>
<organism evidence="2 3">
    <name type="scientific">Blautia wexlerae</name>
    <dbReference type="NCBI Taxonomy" id="418240"/>
    <lineage>
        <taxon>Bacteria</taxon>
        <taxon>Bacillati</taxon>
        <taxon>Bacillota</taxon>
        <taxon>Clostridia</taxon>
        <taxon>Lachnospirales</taxon>
        <taxon>Lachnospiraceae</taxon>
        <taxon>Blautia</taxon>
    </lineage>
</organism>
<dbReference type="GO" id="GO:0003677">
    <property type="term" value="F:DNA binding"/>
    <property type="evidence" value="ECO:0007669"/>
    <property type="project" value="InterPro"/>
</dbReference>
<dbReference type="InterPro" id="IPR020603">
    <property type="entry name" value="MraZ_dom"/>
</dbReference>
<name>A0A174PK62_9FIRM</name>
<accession>A0A174PK62</accession>
<dbReference type="Gene3D" id="3.30.450.40">
    <property type="match status" value="1"/>
</dbReference>
<dbReference type="InterPro" id="IPR007159">
    <property type="entry name" value="SpoVT-AbrB_dom"/>
</dbReference>
<dbReference type="SUPFAM" id="SSF89447">
    <property type="entry name" value="AbrB/MazE/MraZ-like"/>
    <property type="match status" value="1"/>
</dbReference>
<proteinExistence type="predicted"/>
<dbReference type="InterPro" id="IPR029016">
    <property type="entry name" value="GAF-like_dom_sf"/>
</dbReference>